<sequence>MQSWRGDITDTCGSRSCYHSTETAVTYRTYVEGSMATIQFGLAVLYVVCLFAAPSSLASTSENLLVNGDFETAHGSTWQPSERPSMWKITTGESDMLRIAEGRAHSGRRSLVFGPTSGAKPWAIFTSQHVNVTSHLEDNARGAVQISFWHSGALASKLRAHLDIGYADGRYLFARIAPGGDSSGDKFVRACAFIPSYGPIRVIMLHLVVEAELDSAVYVDDVDVHVTDNYDTSCPLYTEKLPVARHVTGHFLSPARRPNYNSVTLATQMTTDRLPFLVKTAERWQGPISAAILILSRYGSIAEQTRALITDYYRSPYLRDHVTIHLVTDDQFNDDDASLYPVNFLRNVALENGVTSHVFFVDADIIPAFSERVAAGWVKQVAATNRDNPDAKYALIAPLFNAKVVDVAIPADKQELLRRLKDDPVQLEPFWGVSHSVVRYKQWYTSDAPYRVDYKSDMEPYFIVPRSAPLMHDIYAGYGRDKCAYSRDLNAAGYSFYVLPDAFLVNRKESPGAPTIYERSKGLGLRVFLNIEFHRKDLDAGVLKRPRHPPAEPTVNATSVHEAKELPTPDEVVDCNQRLFGDNVQPSPARLPLSIHVADNRDDMLIEGIMVTYGTVVYVSVPTPVDGRVAVMMPYMQPDAVVSVIPSSGSDDHEESGLFHTYRAVSSNATHLLNTARRDHPGAAIVHVNLRTLRDDVDALTVFQSALHVANNSDVIVVSGGPELTSLHSAMCAVHPSWTLHLHGETFVFKSAELTSAPPERVPPPPAIARMSTLDVDARCADVSADVILMTRNRPLQTLAFLESLANLVTGVNKVWLVQRADDALFIEAYATIVSCLAGRLNIGVVPDDGRDFGGRIASVLRGTTATSVMLAVDEIIWLRNVDLRRAACLLDVADGEVAAFQLRLGENLGRAFDDQSRFIPLKHSPEMFVYYPRRMRYDFGYVTHVDGLLMRTRDLLADLAGVLPGAHHPGTLENDWLRSRLHVRSRQWHLVYRDSRLANNMWLKDGRVAASATPSLGSYDLARVVINDKRKIDVALFAKTNKFHTTTHITSEVQYTDLKCPLR</sequence>
<dbReference type="GO" id="GO:0042285">
    <property type="term" value="F:xylosyltransferase activity"/>
    <property type="evidence" value="ECO:0007669"/>
    <property type="project" value="TreeGrafter"/>
</dbReference>
<dbReference type="GO" id="GO:0016020">
    <property type="term" value="C:membrane"/>
    <property type="evidence" value="ECO:0007669"/>
    <property type="project" value="UniProtKB-SubCell"/>
</dbReference>
<reference evidence="8" key="1">
    <citation type="journal article" date="2023" name="Mol. Biol. Evol.">
        <title>Third-Generation Sequencing Reveals the Adaptive Role of the Epigenome in Three Deep-Sea Polychaetes.</title>
        <authorList>
            <person name="Perez M."/>
            <person name="Aroh O."/>
            <person name="Sun Y."/>
            <person name="Lan Y."/>
            <person name="Juniper S.K."/>
            <person name="Young C.R."/>
            <person name="Angers B."/>
            <person name="Qian P.Y."/>
        </authorList>
    </citation>
    <scope>NUCLEOTIDE SEQUENCE</scope>
    <source>
        <strain evidence="8">R07B-5</strain>
    </source>
</reference>
<name>A0AAD9NVU8_RIDPI</name>
<evidence type="ECO:0000256" key="2">
    <source>
        <dbReference type="ARBA" id="ARBA00022692"/>
    </source>
</evidence>
<keyword evidence="2" id="KW-0812">Transmembrane</keyword>
<keyword evidence="9" id="KW-1185">Reference proteome</keyword>
<evidence type="ECO:0000256" key="6">
    <source>
        <dbReference type="ARBA" id="ARBA00023180"/>
    </source>
</evidence>
<dbReference type="EMBL" id="JAODUO010000380">
    <property type="protein sequence ID" value="KAK2181809.1"/>
    <property type="molecule type" value="Genomic_DNA"/>
</dbReference>
<evidence type="ECO:0000256" key="5">
    <source>
        <dbReference type="ARBA" id="ARBA00023136"/>
    </source>
</evidence>
<evidence type="ECO:0000313" key="8">
    <source>
        <dbReference type="EMBL" id="KAK2181809.1"/>
    </source>
</evidence>
<dbReference type="Proteomes" id="UP001209878">
    <property type="component" value="Unassembled WGS sequence"/>
</dbReference>
<dbReference type="PANTHER" id="PTHR12270">
    <property type="entry name" value="GLYCOSYLTRANSFERASE-RELATED"/>
    <property type="match status" value="1"/>
</dbReference>
<evidence type="ECO:0000256" key="1">
    <source>
        <dbReference type="ARBA" id="ARBA00004606"/>
    </source>
</evidence>
<dbReference type="InterPro" id="IPR051292">
    <property type="entry name" value="Xyl/GlcA_transferase"/>
</dbReference>
<dbReference type="Gene3D" id="2.60.120.260">
    <property type="entry name" value="Galactose-binding domain-like"/>
    <property type="match status" value="1"/>
</dbReference>
<organism evidence="8 9">
    <name type="scientific">Ridgeia piscesae</name>
    <name type="common">Tubeworm</name>
    <dbReference type="NCBI Taxonomy" id="27915"/>
    <lineage>
        <taxon>Eukaryota</taxon>
        <taxon>Metazoa</taxon>
        <taxon>Spiralia</taxon>
        <taxon>Lophotrochozoa</taxon>
        <taxon>Annelida</taxon>
        <taxon>Polychaeta</taxon>
        <taxon>Sedentaria</taxon>
        <taxon>Canalipalpata</taxon>
        <taxon>Sabellida</taxon>
        <taxon>Siboglinidae</taxon>
        <taxon>Ridgeia</taxon>
    </lineage>
</organism>
<keyword evidence="4" id="KW-1133">Transmembrane helix</keyword>
<dbReference type="PANTHER" id="PTHR12270:SF52">
    <property type="entry name" value="GLYCOSYLTRANSFERASE-LIKE PROTEIN GNT13-RELATED"/>
    <property type="match status" value="1"/>
</dbReference>
<keyword evidence="3" id="KW-0735">Signal-anchor</keyword>
<protein>
    <submittedName>
        <fullName evidence="8">Uncharacterized protein</fullName>
    </submittedName>
</protein>
<evidence type="ECO:0000313" key="9">
    <source>
        <dbReference type="Proteomes" id="UP001209878"/>
    </source>
</evidence>
<proteinExistence type="predicted"/>
<evidence type="ECO:0000256" key="3">
    <source>
        <dbReference type="ARBA" id="ARBA00022968"/>
    </source>
</evidence>
<keyword evidence="6" id="KW-0325">Glycoprotein</keyword>
<dbReference type="GO" id="GO:0015020">
    <property type="term" value="F:glucuronosyltransferase activity"/>
    <property type="evidence" value="ECO:0007669"/>
    <property type="project" value="TreeGrafter"/>
</dbReference>
<comment type="caution">
    <text evidence="8">The sequence shown here is derived from an EMBL/GenBank/DDBJ whole genome shotgun (WGS) entry which is preliminary data.</text>
</comment>
<evidence type="ECO:0000256" key="7">
    <source>
        <dbReference type="SAM" id="MobiDB-lite"/>
    </source>
</evidence>
<dbReference type="AlphaFoldDB" id="A0AAD9NVU8"/>
<evidence type="ECO:0000256" key="4">
    <source>
        <dbReference type="ARBA" id="ARBA00022989"/>
    </source>
</evidence>
<keyword evidence="5" id="KW-0472">Membrane</keyword>
<feature type="region of interest" description="Disordered" evidence="7">
    <location>
        <begin position="543"/>
        <end position="562"/>
    </location>
</feature>
<comment type="subcellular location">
    <subcellularLocation>
        <location evidence="1">Membrane</location>
        <topology evidence="1">Single-pass type II membrane protein</topology>
    </subcellularLocation>
</comment>
<accession>A0AAD9NVU8</accession>
<dbReference type="GO" id="GO:0035269">
    <property type="term" value="P:protein O-linked glycosylation via mannose"/>
    <property type="evidence" value="ECO:0007669"/>
    <property type="project" value="TreeGrafter"/>
</dbReference>
<dbReference type="Pfam" id="PF13896">
    <property type="entry name" value="Glyco_transf_49"/>
    <property type="match status" value="2"/>
</dbReference>
<gene>
    <name evidence="8" type="ORF">NP493_375g02067</name>
</gene>